<sequence length="94" mass="10309">MPAFTPITIYLNHRSMLVASIPDAETALQQPWPFMDKPSRLEAIRMVEECLAGHCSHQAAFAAFEAAASEQGLLKQKPPSVGLRKFDGVAEDLL</sequence>
<organism evidence="1 2">
    <name type="scientific">Mesorhizobium prunaredense</name>
    <dbReference type="NCBI Taxonomy" id="1631249"/>
    <lineage>
        <taxon>Bacteria</taxon>
        <taxon>Pseudomonadati</taxon>
        <taxon>Pseudomonadota</taxon>
        <taxon>Alphaproteobacteria</taxon>
        <taxon>Hyphomicrobiales</taxon>
        <taxon>Phyllobacteriaceae</taxon>
        <taxon>Mesorhizobium</taxon>
    </lineage>
</organism>
<dbReference type="Proteomes" id="UP000188388">
    <property type="component" value="Unassembled WGS sequence"/>
</dbReference>
<protein>
    <recommendedName>
        <fullName evidence="3">DUF982 domain-containing protein</fullName>
    </recommendedName>
</protein>
<keyword evidence="2" id="KW-1185">Reference proteome</keyword>
<evidence type="ECO:0000313" key="2">
    <source>
        <dbReference type="Proteomes" id="UP000188388"/>
    </source>
</evidence>
<accession>A0A1R3V536</accession>
<dbReference type="EMBL" id="FTPD01000013">
    <property type="protein sequence ID" value="SIT55002.1"/>
    <property type="molecule type" value="Genomic_DNA"/>
</dbReference>
<dbReference type="AlphaFoldDB" id="A0A1R3V536"/>
<dbReference type="Gene3D" id="6.10.250.730">
    <property type="match status" value="1"/>
</dbReference>
<name>A0A1R3V536_9HYPH</name>
<dbReference type="RefSeq" id="WP_077376778.1">
    <property type="nucleotide sequence ID" value="NZ_FTPD01000013.1"/>
</dbReference>
<proteinExistence type="predicted"/>
<dbReference type="InterPro" id="IPR010385">
    <property type="entry name" value="DUF982"/>
</dbReference>
<reference evidence="2" key="1">
    <citation type="submission" date="2017-01" db="EMBL/GenBank/DDBJ databases">
        <authorList>
            <person name="Brunel B."/>
        </authorList>
    </citation>
    <scope>NUCLEOTIDE SEQUENCE [LARGE SCALE GENOMIC DNA]</scope>
</reference>
<evidence type="ECO:0008006" key="3">
    <source>
        <dbReference type="Google" id="ProtNLM"/>
    </source>
</evidence>
<dbReference type="Pfam" id="PF06169">
    <property type="entry name" value="DUF982"/>
    <property type="match status" value="1"/>
</dbReference>
<evidence type="ECO:0000313" key="1">
    <source>
        <dbReference type="EMBL" id="SIT55002.1"/>
    </source>
</evidence>
<gene>
    <name evidence="1" type="ORF">BQ8794_200005</name>
</gene>